<evidence type="ECO:0000256" key="3">
    <source>
        <dbReference type="ARBA" id="ARBA00023163"/>
    </source>
</evidence>
<reference evidence="5 6" key="1">
    <citation type="submission" date="2017-07" db="EMBL/GenBank/DDBJ databases">
        <title>Complete genome sequence of Oryzomicrobium terrae TPP412.</title>
        <authorList>
            <person name="Chiu L.-W."/>
            <person name="Lo K.-J."/>
            <person name="Tsai Y.-M."/>
            <person name="Lin S.-S."/>
            <person name="Kuo C.-H."/>
            <person name="Liu C.-T."/>
        </authorList>
    </citation>
    <scope>NUCLEOTIDE SEQUENCE [LARGE SCALE GENOMIC DNA]</scope>
    <source>
        <strain evidence="5 6">TPP412</strain>
    </source>
</reference>
<keyword evidence="2" id="KW-0238">DNA-binding</keyword>
<dbReference type="InterPro" id="IPR001387">
    <property type="entry name" value="Cro/C1-type_HTH"/>
</dbReference>
<dbReference type="RefSeq" id="WP_149425202.1">
    <property type="nucleotide sequence ID" value="NZ_CP022579.1"/>
</dbReference>
<dbReference type="Gene3D" id="2.10.109.10">
    <property type="entry name" value="Umud Fragment, subunit A"/>
    <property type="match status" value="1"/>
</dbReference>
<keyword evidence="3" id="KW-0804">Transcription</keyword>
<evidence type="ECO:0000313" key="6">
    <source>
        <dbReference type="Proteomes" id="UP000323671"/>
    </source>
</evidence>
<keyword evidence="6" id="KW-1185">Reference proteome</keyword>
<evidence type="ECO:0000256" key="1">
    <source>
        <dbReference type="ARBA" id="ARBA00023015"/>
    </source>
</evidence>
<dbReference type="PROSITE" id="PS50943">
    <property type="entry name" value="HTH_CROC1"/>
    <property type="match status" value="1"/>
</dbReference>
<dbReference type="InterPro" id="IPR036286">
    <property type="entry name" value="LexA/Signal_pep-like_sf"/>
</dbReference>
<dbReference type="SUPFAM" id="SSF51306">
    <property type="entry name" value="LexA/Signal peptidase"/>
    <property type="match status" value="1"/>
</dbReference>
<gene>
    <name evidence="5" type="ORF">OTERR_12750</name>
</gene>
<dbReference type="Gene3D" id="1.10.260.40">
    <property type="entry name" value="lambda repressor-like DNA-binding domains"/>
    <property type="match status" value="1"/>
</dbReference>
<evidence type="ECO:0000256" key="2">
    <source>
        <dbReference type="ARBA" id="ARBA00023125"/>
    </source>
</evidence>
<dbReference type="CDD" id="cd06529">
    <property type="entry name" value="S24_LexA-like"/>
    <property type="match status" value="1"/>
</dbReference>
<organism evidence="5 6">
    <name type="scientific">Oryzomicrobium terrae</name>
    <dbReference type="NCBI Taxonomy" id="1735038"/>
    <lineage>
        <taxon>Bacteria</taxon>
        <taxon>Pseudomonadati</taxon>
        <taxon>Pseudomonadota</taxon>
        <taxon>Betaproteobacteria</taxon>
        <taxon>Rhodocyclales</taxon>
        <taxon>Rhodocyclaceae</taxon>
        <taxon>Oryzomicrobium</taxon>
    </lineage>
</organism>
<proteinExistence type="predicted"/>
<dbReference type="Proteomes" id="UP000323671">
    <property type="component" value="Chromosome"/>
</dbReference>
<dbReference type="AlphaFoldDB" id="A0A5C1E747"/>
<dbReference type="PANTHER" id="PTHR40661:SF3">
    <property type="entry name" value="FELS-1 PROPHAGE TRANSCRIPTIONAL REGULATOR"/>
    <property type="match status" value="1"/>
</dbReference>
<evidence type="ECO:0000259" key="4">
    <source>
        <dbReference type="PROSITE" id="PS50943"/>
    </source>
</evidence>
<dbReference type="GO" id="GO:0003677">
    <property type="term" value="F:DNA binding"/>
    <property type="evidence" value="ECO:0007669"/>
    <property type="project" value="UniProtKB-KW"/>
</dbReference>
<dbReference type="KEGG" id="otr:OTERR_12750"/>
<dbReference type="EMBL" id="CP022579">
    <property type="protein sequence ID" value="QEL64751.1"/>
    <property type="molecule type" value="Genomic_DNA"/>
</dbReference>
<sequence>MEKSKKSKIEDVHREEAEKLRELFKNRAGMSQEAFGAKFEIGSQGMVWQYLNARSPLNLEAASKFARGLGCSVGEFSSRLAEEAERIVGTTPPDRSNIGSSARPVLSWEHESELPEDQYVFIPRLTVEASCGNGRVAWHVEEKGQRNAFRRSWADRLGINPEKCATIVASGDSMEERICDGDSLVIDHTQTGINDGKVYAIAYENEVFVKRLFKRVGGGVRIVSDNPDKIRYPDWDVGPEQLEHLQVIGRVVAISGGI</sequence>
<dbReference type="Pfam" id="PF00717">
    <property type="entry name" value="Peptidase_S24"/>
    <property type="match status" value="1"/>
</dbReference>
<dbReference type="InterPro" id="IPR015927">
    <property type="entry name" value="Peptidase_S24_S26A/B/C"/>
</dbReference>
<evidence type="ECO:0000313" key="5">
    <source>
        <dbReference type="EMBL" id="QEL64751.1"/>
    </source>
</evidence>
<keyword evidence="1" id="KW-0805">Transcription regulation</keyword>
<accession>A0A5C1E747</accession>
<dbReference type="InterPro" id="IPR010982">
    <property type="entry name" value="Lambda_DNA-bd_dom_sf"/>
</dbReference>
<name>A0A5C1E747_9RHOO</name>
<dbReference type="InterPro" id="IPR039418">
    <property type="entry name" value="LexA-like"/>
</dbReference>
<dbReference type="SUPFAM" id="SSF47413">
    <property type="entry name" value="lambda repressor-like DNA-binding domains"/>
    <property type="match status" value="1"/>
</dbReference>
<protein>
    <recommendedName>
        <fullName evidence="4">HTH cro/C1-type domain-containing protein</fullName>
    </recommendedName>
</protein>
<dbReference type="PANTHER" id="PTHR40661">
    <property type="match status" value="1"/>
</dbReference>
<feature type="domain" description="HTH cro/C1-type" evidence="4">
    <location>
        <begin position="20"/>
        <end position="76"/>
    </location>
</feature>